<dbReference type="AlphaFoldDB" id="A0A0M3HTW9"/>
<reference evidence="3" key="1">
    <citation type="submission" date="2017-02" db="UniProtKB">
        <authorList>
            <consortium name="WormBaseParasite"/>
        </authorList>
    </citation>
    <scope>IDENTIFICATION</scope>
</reference>
<protein>
    <submittedName>
        <fullName evidence="3">Secreted protein</fullName>
    </submittedName>
</protein>
<dbReference type="Proteomes" id="UP000036681">
    <property type="component" value="Unplaced"/>
</dbReference>
<feature type="transmembrane region" description="Helical" evidence="1">
    <location>
        <begin position="28"/>
        <end position="48"/>
    </location>
</feature>
<dbReference type="WBParaSite" id="ALUE_0000616101-mRNA-1">
    <property type="protein sequence ID" value="ALUE_0000616101-mRNA-1"/>
    <property type="gene ID" value="ALUE_0000616101"/>
</dbReference>
<organism evidence="2 3">
    <name type="scientific">Ascaris lumbricoides</name>
    <name type="common">Giant roundworm</name>
    <dbReference type="NCBI Taxonomy" id="6252"/>
    <lineage>
        <taxon>Eukaryota</taxon>
        <taxon>Metazoa</taxon>
        <taxon>Ecdysozoa</taxon>
        <taxon>Nematoda</taxon>
        <taxon>Chromadorea</taxon>
        <taxon>Rhabditida</taxon>
        <taxon>Spirurina</taxon>
        <taxon>Ascaridomorpha</taxon>
        <taxon>Ascaridoidea</taxon>
        <taxon>Ascarididae</taxon>
        <taxon>Ascaris</taxon>
    </lineage>
</organism>
<name>A0A0M3HTW9_ASCLU</name>
<keyword evidence="1" id="KW-0812">Transmembrane</keyword>
<evidence type="ECO:0000313" key="2">
    <source>
        <dbReference type="Proteomes" id="UP000036681"/>
    </source>
</evidence>
<sequence length="86" mass="10172">MRFRIHLSKIACMLVDLGSFPVRINFSAFYKIFFIVKFFVHCFFIMSIDSCYLKKTKRSSLFEENLCAFPSPSSSFASYYRKPLQQ</sequence>
<proteinExistence type="predicted"/>
<evidence type="ECO:0000313" key="3">
    <source>
        <dbReference type="WBParaSite" id="ALUE_0000616101-mRNA-1"/>
    </source>
</evidence>
<keyword evidence="1" id="KW-0472">Membrane</keyword>
<accession>A0A0M3HTW9</accession>
<keyword evidence="1" id="KW-1133">Transmembrane helix</keyword>
<keyword evidence="2" id="KW-1185">Reference proteome</keyword>
<evidence type="ECO:0000256" key="1">
    <source>
        <dbReference type="SAM" id="Phobius"/>
    </source>
</evidence>